<dbReference type="SMART" id="SM00516">
    <property type="entry name" value="SEC14"/>
    <property type="match status" value="1"/>
</dbReference>
<dbReference type="PANTHER" id="PTHR10174:SF130">
    <property type="entry name" value="ALPHA-TOCOPHEROL TRANSFER PROTEIN-LIKE"/>
    <property type="match status" value="1"/>
</dbReference>
<dbReference type="PRINTS" id="PR00180">
    <property type="entry name" value="CRETINALDHBP"/>
</dbReference>
<protein>
    <recommendedName>
        <fullName evidence="1">CRAL-TRIO domain-containing protein</fullName>
    </recommendedName>
</protein>
<dbReference type="HOGENOM" id="CLU_046597_1_4_1"/>
<keyword evidence="3" id="KW-1185">Reference proteome</keyword>
<sequence>MKCYLDYKAGNPNMFSLPSRIKQIFDTNLMKILNTRSNSGEALILFRPGAWNPSLFNFDSILSAALISLEMAALSPESQKCGLIMISDMESFGWKQLKHFTPFQAKKLANIMEKIIPLRVNAITIFNQSKFAELAWTVIKPFLSEHLRSRVTFHGADYKHLEGFVQDYKSLPDSLGGQGGQLDCSDFYLNLANNESLFKSFGYS</sequence>
<dbReference type="InterPro" id="IPR036865">
    <property type="entry name" value="CRAL-TRIO_dom_sf"/>
</dbReference>
<dbReference type="Proteomes" id="UP000015104">
    <property type="component" value="Unassembled WGS sequence"/>
</dbReference>
<reference evidence="2" key="2">
    <citation type="submission" date="2015-06" db="UniProtKB">
        <authorList>
            <consortium name="EnsemblMetazoa"/>
        </authorList>
    </citation>
    <scope>IDENTIFICATION</scope>
</reference>
<dbReference type="Gene3D" id="3.40.525.10">
    <property type="entry name" value="CRAL-TRIO lipid binding domain"/>
    <property type="match status" value="1"/>
</dbReference>
<evidence type="ECO:0000313" key="2">
    <source>
        <dbReference type="EnsemblMetazoa" id="tetur27g00260.1"/>
    </source>
</evidence>
<name>T1KYD3_TETUR</name>
<dbReference type="Pfam" id="PF00650">
    <property type="entry name" value="CRAL_TRIO"/>
    <property type="match status" value="1"/>
</dbReference>
<feature type="domain" description="CRAL-TRIO" evidence="1">
    <location>
        <begin position="17"/>
        <end position="183"/>
    </location>
</feature>
<dbReference type="Gene3D" id="1.20.5.1200">
    <property type="entry name" value="Alpha-tocopherol transfer"/>
    <property type="match status" value="1"/>
</dbReference>
<dbReference type="EMBL" id="CAEY01000711">
    <property type="status" value="NOT_ANNOTATED_CDS"/>
    <property type="molecule type" value="Genomic_DNA"/>
</dbReference>
<dbReference type="SUPFAM" id="SSF52087">
    <property type="entry name" value="CRAL/TRIO domain"/>
    <property type="match status" value="1"/>
</dbReference>
<reference evidence="3" key="1">
    <citation type="submission" date="2011-08" db="EMBL/GenBank/DDBJ databases">
        <authorList>
            <person name="Rombauts S."/>
        </authorList>
    </citation>
    <scope>NUCLEOTIDE SEQUENCE</scope>
    <source>
        <strain evidence="3">London</strain>
    </source>
</reference>
<evidence type="ECO:0000313" key="3">
    <source>
        <dbReference type="Proteomes" id="UP000015104"/>
    </source>
</evidence>
<dbReference type="PANTHER" id="PTHR10174">
    <property type="entry name" value="ALPHA-TOCOPHEROL TRANSFER PROTEIN-RELATED"/>
    <property type="match status" value="1"/>
</dbReference>
<dbReference type="GO" id="GO:1902936">
    <property type="term" value="F:phosphatidylinositol bisphosphate binding"/>
    <property type="evidence" value="ECO:0007669"/>
    <property type="project" value="TreeGrafter"/>
</dbReference>
<dbReference type="CDD" id="cd00170">
    <property type="entry name" value="SEC14"/>
    <property type="match status" value="1"/>
</dbReference>
<proteinExistence type="predicted"/>
<dbReference type="InterPro" id="IPR001251">
    <property type="entry name" value="CRAL-TRIO_dom"/>
</dbReference>
<accession>T1KYD3</accession>
<dbReference type="eggNOG" id="KOG1471">
    <property type="taxonomic scope" value="Eukaryota"/>
</dbReference>
<evidence type="ECO:0000259" key="1">
    <source>
        <dbReference type="PROSITE" id="PS50191"/>
    </source>
</evidence>
<organism evidence="2 3">
    <name type="scientific">Tetranychus urticae</name>
    <name type="common">Two-spotted spider mite</name>
    <dbReference type="NCBI Taxonomy" id="32264"/>
    <lineage>
        <taxon>Eukaryota</taxon>
        <taxon>Metazoa</taxon>
        <taxon>Ecdysozoa</taxon>
        <taxon>Arthropoda</taxon>
        <taxon>Chelicerata</taxon>
        <taxon>Arachnida</taxon>
        <taxon>Acari</taxon>
        <taxon>Acariformes</taxon>
        <taxon>Trombidiformes</taxon>
        <taxon>Prostigmata</taxon>
        <taxon>Eleutherengona</taxon>
        <taxon>Raphignathae</taxon>
        <taxon>Tetranychoidea</taxon>
        <taxon>Tetranychidae</taxon>
        <taxon>Tetranychus</taxon>
    </lineage>
</organism>
<dbReference type="AlphaFoldDB" id="T1KYD3"/>
<dbReference type="GO" id="GO:0016020">
    <property type="term" value="C:membrane"/>
    <property type="evidence" value="ECO:0007669"/>
    <property type="project" value="TreeGrafter"/>
</dbReference>
<dbReference type="EnsemblMetazoa" id="tetur27g00260.1">
    <property type="protein sequence ID" value="tetur27g00260.1"/>
    <property type="gene ID" value="tetur27g00260"/>
</dbReference>
<dbReference type="PROSITE" id="PS50191">
    <property type="entry name" value="CRAL_TRIO"/>
    <property type="match status" value="1"/>
</dbReference>